<protein>
    <submittedName>
        <fullName evidence="2">Uncharacterized protein</fullName>
    </submittedName>
</protein>
<evidence type="ECO:0000256" key="1">
    <source>
        <dbReference type="SAM" id="MobiDB-lite"/>
    </source>
</evidence>
<reference evidence="3" key="1">
    <citation type="journal article" date="2013" name="Nat. Genet.">
        <title>The draft genomes of soft-shell turtle and green sea turtle yield insights into the development and evolution of the turtle-specific body plan.</title>
        <authorList>
            <person name="Wang Z."/>
            <person name="Pascual-Anaya J."/>
            <person name="Zadissa A."/>
            <person name="Li W."/>
            <person name="Niimura Y."/>
            <person name="Huang Z."/>
            <person name="Li C."/>
            <person name="White S."/>
            <person name="Xiong Z."/>
            <person name="Fang D."/>
            <person name="Wang B."/>
            <person name="Ming Y."/>
            <person name="Chen Y."/>
            <person name="Zheng Y."/>
            <person name="Kuraku S."/>
            <person name="Pignatelli M."/>
            <person name="Herrero J."/>
            <person name="Beal K."/>
            <person name="Nozawa M."/>
            <person name="Li Q."/>
            <person name="Wang J."/>
            <person name="Zhang H."/>
            <person name="Yu L."/>
            <person name="Shigenobu S."/>
            <person name="Wang J."/>
            <person name="Liu J."/>
            <person name="Flicek P."/>
            <person name="Searle S."/>
            <person name="Wang J."/>
            <person name="Kuratani S."/>
            <person name="Yin Y."/>
            <person name="Aken B."/>
            <person name="Zhang G."/>
            <person name="Irie N."/>
        </authorList>
    </citation>
    <scope>NUCLEOTIDE SEQUENCE [LARGE SCALE GENOMIC DNA]</scope>
</reference>
<accession>M7AQI8</accession>
<proteinExistence type="predicted"/>
<dbReference type="AlphaFoldDB" id="M7AQI8"/>
<evidence type="ECO:0000313" key="2">
    <source>
        <dbReference type="EMBL" id="EMP25085.1"/>
    </source>
</evidence>
<sequence length="113" mass="12794">MLQCEIHRRCWILLVCGEKSLCKHSSNPVEETDIYTKITQGMVEKRDTQQKTRDANNHSGSAPQTCRFYNELNAILGGNPTTTPKRSMDTSQESESQSTSGNNEEDILDKEEE</sequence>
<dbReference type="Proteomes" id="UP000031443">
    <property type="component" value="Unassembled WGS sequence"/>
</dbReference>
<dbReference type="EMBL" id="KB594214">
    <property type="protein sequence ID" value="EMP25085.1"/>
    <property type="molecule type" value="Genomic_DNA"/>
</dbReference>
<name>M7AQI8_CHEMY</name>
<feature type="region of interest" description="Disordered" evidence="1">
    <location>
        <begin position="43"/>
        <end position="113"/>
    </location>
</feature>
<gene>
    <name evidence="2" type="ORF">UY3_17766</name>
</gene>
<feature type="compositionally biased region" description="Acidic residues" evidence="1">
    <location>
        <begin position="103"/>
        <end position="113"/>
    </location>
</feature>
<keyword evidence="3" id="KW-1185">Reference proteome</keyword>
<feature type="compositionally biased region" description="Low complexity" evidence="1">
    <location>
        <begin position="90"/>
        <end position="100"/>
    </location>
</feature>
<evidence type="ECO:0000313" key="3">
    <source>
        <dbReference type="Proteomes" id="UP000031443"/>
    </source>
</evidence>
<organism evidence="2 3">
    <name type="scientific">Chelonia mydas</name>
    <name type="common">Green sea-turtle</name>
    <name type="synonym">Chelonia agassizi</name>
    <dbReference type="NCBI Taxonomy" id="8469"/>
    <lineage>
        <taxon>Eukaryota</taxon>
        <taxon>Metazoa</taxon>
        <taxon>Chordata</taxon>
        <taxon>Craniata</taxon>
        <taxon>Vertebrata</taxon>
        <taxon>Euteleostomi</taxon>
        <taxon>Archelosauria</taxon>
        <taxon>Testudinata</taxon>
        <taxon>Testudines</taxon>
        <taxon>Cryptodira</taxon>
        <taxon>Durocryptodira</taxon>
        <taxon>Americhelydia</taxon>
        <taxon>Chelonioidea</taxon>
        <taxon>Cheloniidae</taxon>
        <taxon>Chelonia</taxon>
    </lineage>
</organism>
<feature type="compositionally biased region" description="Basic and acidic residues" evidence="1">
    <location>
        <begin position="43"/>
        <end position="56"/>
    </location>
</feature>